<dbReference type="FunFam" id="3.40.50.720:FF:000084">
    <property type="entry name" value="Short-chain dehydrogenase reductase"/>
    <property type="match status" value="1"/>
</dbReference>
<dbReference type="PRINTS" id="PR00080">
    <property type="entry name" value="SDRFAMILY"/>
</dbReference>
<dbReference type="GO" id="GO:0008206">
    <property type="term" value="P:bile acid metabolic process"/>
    <property type="evidence" value="ECO:0007669"/>
    <property type="project" value="UniProtKB-ARBA"/>
</dbReference>
<sequence>MSFKNYTCKLQIKCNTIPYNNLTCGGMLVCFSNKLFIVSGSNSGIGKACAELLLESEATVMGLDIKTNTISHSNYIHYSVDVRDEEQIMAVITEIHTKYGKIEGLANCAGIFANSKPFYELSLAEWNGVIGTNLSGVFILSKYVAQKMIPYKAGKIVNISCIRSKIFRPHMADYAAAKGGVVALTSAMALDLAPYHITVNSVAPGFTYTGMTAESFDIPEIRRSSEELIPAGRIAEPKDIANVVLFLLSDKANYINGETIFADGGFSSLK</sequence>
<evidence type="ECO:0000313" key="4">
    <source>
        <dbReference type="Proteomes" id="UP000282529"/>
    </source>
</evidence>
<comment type="similarity">
    <text evidence="1">Belongs to the short-chain dehydrogenases/reductases (SDR) family.</text>
</comment>
<name>A0A3N9Q7P4_9BACL</name>
<evidence type="ECO:0000256" key="2">
    <source>
        <dbReference type="ARBA" id="ARBA00023002"/>
    </source>
</evidence>
<proteinExistence type="inferred from homology"/>
<accession>A0A3N9Q7P4</accession>
<keyword evidence="4" id="KW-1185">Reference proteome</keyword>
<dbReference type="PANTHER" id="PTHR42760">
    <property type="entry name" value="SHORT-CHAIN DEHYDROGENASES/REDUCTASES FAMILY MEMBER"/>
    <property type="match status" value="1"/>
</dbReference>
<dbReference type="Proteomes" id="UP000282529">
    <property type="component" value="Unassembled WGS sequence"/>
</dbReference>
<dbReference type="GO" id="GO:0016616">
    <property type="term" value="F:oxidoreductase activity, acting on the CH-OH group of donors, NAD or NADP as acceptor"/>
    <property type="evidence" value="ECO:0007669"/>
    <property type="project" value="TreeGrafter"/>
</dbReference>
<reference evidence="3 4" key="1">
    <citation type="submission" date="2018-11" db="EMBL/GenBank/DDBJ databases">
        <title>Genome sequence of strain 7197.</title>
        <authorList>
            <person name="Gao J."/>
            <person name="Sun J."/>
        </authorList>
    </citation>
    <scope>NUCLEOTIDE SEQUENCE [LARGE SCALE GENOMIC DNA]</scope>
    <source>
        <strain evidence="3 4">7197</strain>
    </source>
</reference>
<dbReference type="PRINTS" id="PR00081">
    <property type="entry name" value="GDHRDH"/>
</dbReference>
<dbReference type="CDD" id="cd05233">
    <property type="entry name" value="SDR_c"/>
    <property type="match status" value="1"/>
</dbReference>
<dbReference type="Pfam" id="PF13561">
    <property type="entry name" value="adh_short_C2"/>
    <property type="match status" value="1"/>
</dbReference>
<dbReference type="InterPro" id="IPR002347">
    <property type="entry name" value="SDR_fam"/>
</dbReference>
<dbReference type="SUPFAM" id="SSF51735">
    <property type="entry name" value="NAD(P)-binding Rossmann-fold domains"/>
    <property type="match status" value="1"/>
</dbReference>
<organism evidence="3 4">
    <name type="scientific">Paenibacillus rhizophilus</name>
    <dbReference type="NCBI Taxonomy" id="1850366"/>
    <lineage>
        <taxon>Bacteria</taxon>
        <taxon>Bacillati</taxon>
        <taxon>Bacillota</taxon>
        <taxon>Bacilli</taxon>
        <taxon>Bacillales</taxon>
        <taxon>Paenibacillaceae</taxon>
        <taxon>Paenibacillus</taxon>
    </lineage>
</organism>
<gene>
    <name evidence="3" type="ORF">EH198_03785</name>
</gene>
<protein>
    <submittedName>
        <fullName evidence="3">SDR family oxidoreductase</fullName>
    </submittedName>
</protein>
<keyword evidence="2" id="KW-0560">Oxidoreductase</keyword>
<dbReference type="AlphaFoldDB" id="A0A3N9Q7P4"/>
<comment type="caution">
    <text evidence="3">The sequence shown here is derived from an EMBL/GenBank/DDBJ whole genome shotgun (WGS) entry which is preliminary data.</text>
</comment>
<dbReference type="InterPro" id="IPR036291">
    <property type="entry name" value="NAD(P)-bd_dom_sf"/>
</dbReference>
<evidence type="ECO:0000313" key="3">
    <source>
        <dbReference type="EMBL" id="RQW13546.1"/>
    </source>
</evidence>
<dbReference type="EMBL" id="RQPI01000001">
    <property type="protein sequence ID" value="RQW13546.1"/>
    <property type="molecule type" value="Genomic_DNA"/>
</dbReference>
<evidence type="ECO:0000256" key="1">
    <source>
        <dbReference type="ARBA" id="ARBA00006484"/>
    </source>
</evidence>
<dbReference type="OrthoDB" id="286404at2"/>
<dbReference type="Gene3D" id="3.40.50.720">
    <property type="entry name" value="NAD(P)-binding Rossmann-like Domain"/>
    <property type="match status" value="1"/>
</dbReference>